<dbReference type="EMBL" id="CAJVQB010008380">
    <property type="protein sequence ID" value="CAG8718003.1"/>
    <property type="molecule type" value="Genomic_DNA"/>
</dbReference>
<keyword evidence="2" id="KW-1185">Reference proteome</keyword>
<protein>
    <submittedName>
        <fullName evidence="1">15803_t:CDS:1</fullName>
    </submittedName>
</protein>
<name>A0ABN7V1K0_GIGMA</name>
<accession>A0ABN7V1K0</accession>
<reference evidence="1 2" key="1">
    <citation type="submission" date="2021-06" db="EMBL/GenBank/DDBJ databases">
        <authorList>
            <person name="Kallberg Y."/>
            <person name="Tangrot J."/>
            <person name="Rosling A."/>
        </authorList>
    </citation>
    <scope>NUCLEOTIDE SEQUENCE [LARGE SCALE GENOMIC DNA]</scope>
    <source>
        <strain evidence="1 2">120-4 pot B 10/14</strain>
    </source>
</reference>
<feature type="non-terminal residue" evidence="1">
    <location>
        <position position="58"/>
    </location>
</feature>
<sequence length="58" mass="6913">MVTIVDNLKEAHTKALKNIKTNKRRSMIIDTLYEISIRVKVWHYWVKLNFQKGGKLEL</sequence>
<gene>
    <name evidence="1" type="ORF">GMARGA_LOCUS13281</name>
</gene>
<evidence type="ECO:0000313" key="2">
    <source>
        <dbReference type="Proteomes" id="UP000789901"/>
    </source>
</evidence>
<evidence type="ECO:0000313" key="1">
    <source>
        <dbReference type="EMBL" id="CAG8718003.1"/>
    </source>
</evidence>
<dbReference type="Proteomes" id="UP000789901">
    <property type="component" value="Unassembled WGS sequence"/>
</dbReference>
<organism evidence="1 2">
    <name type="scientific">Gigaspora margarita</name>
    <dbReference type="NCBI Taxonomy" id="4874"/>
    <lineage>
        <taxon>Eukaryota</taxon>
        <taxon>Fungi</taxon>
        <taxon>Fungi incertae sedis</taxon>
        <taxon>Mucoromycota</taxon>
        <taxon>Glomeromycotina</taxon>
        <taxon>Glomeromycetes</taxon>
        <taxon>Diversisporales</taxon>
        <taxon>Gigasporaceae</taxon>
        <taxon>Gigaspora</taxon>
    </lineage>
</organism>
<proteinExistence type="predicted"/>
<comment type="caution">
    <text evidence="1">The sequence shown here is derived from an EMBL/GenBank/DDBJ whole genome shotgun (WGS) entry which is preliminary data.</text>
</comment>